<evidence type="ECO:0000256" key="1">
    <source>
        <dbReference type="SAM" id="MobiDB-lite"/>
    </source>
</evidence>
<sequence>MCQNLGMTTEDRAVPREVTRTGPPMPLGPQETIDQLLRGLRRDQVPIRTTFVQKGKGKDTTPGKLAEFVSGRDVRGLDAYLLLHALASSAPWNCDLPSGFWVRCLGLADVATEGPEAIDNARAAVSKIMKRLVDRDLVKRTRVKRRASLTLLCEDGSGEDYTHPFDRNERYLQLPHAYWHDGHFLTLSLAAKVMLLISLERKDKFVLPQKKVPGWYGVSADTADRGFRELREVGLLDVREDWVTNPRSDIGWTQQYVYSLTGEFSAKARSKASAEAEKSYAAQEENA</sequence>
<feature type="region of interest" description="Disordered" evidence="1">
    <location>
        <begin position="1"/>
        <end position="29"/>
    </location>
</feature>
<comment type="caution">
    <text evidence="2">The sequence shown here is derived from an EMBL/GenBank/DDBJ whole genome shotgun (WGS) entry which is preliminary data.</text>
</comment>
<keyword evidence="3" id="KW-1185">Reference proteome</keyword>
<accession>A0ABQ3MVV7</accession>
<evidence type="ECO:0000313" key="2">
    <source>
        <dbReference type="EMBL" id="GHH59678.1"/>
    </source>
</evidence>
<name>A0ABQ3MVV7_9PSEU</name>
<organism evidence="2 3">
    <name type="scientific">Lentzea cavernae</name>
    <dbReference type="NCBI Taxonomy" id="2020703"/>
    <lineage>
        <taxon>Bacteria</taxon>
        <taxon>Bacillati</taxon>
        <taxon>Actinomycetota</taxon>
        <taxon>Actinomycetes</taxon>
        <taxon>Pseudonocardiales</taxon>
        <taxon>Pseudonocardiaceae</taxon>
        <taxon>Lentzea</taxon>
    </lineage>
</organism>
<feature type="compositionally biased region" description="Basic and acidic residues" evidence="1">
    <location>
        <begin position="9"/>
        <end position="19"/>
    </location>
</feature>
<proteinExistence type="predicted"/>
<evidence type="ECO:0000313" key="3">
    <source>
        <dbReference type="Proteomes" id="UP000605568"/>
    </source>
</evidence>
<gene>
    <name evidence="2" type="ORF">GCM10017774_82860</name>
</gene>
<dbReference type="EMBL" id="BNAR01000022">
    <property type="protein sequence ID" value="GHH59678.1"/>
    <property type="molecule type" value="Genomic_DNA"/>
</dbReference>
<reference evidence="3" key="1">
    <citation type="journal article" date="2019" name="Int. J. Syst. Evol. Microbiol.">
        <title>The Global Catalogue of Microorganisms (GCM) 10K type strain sequencing project: providing services to taxonomists for standard genome sequencing and annotation.</title>
        <authorList>
            <consortium name="The Broad Institute Genomics Platform"/>
            <consortium name="The Broad Institute Genome Sequencing Center for Infectious Disease"/>
            <person name="Wu L."/>
            <person name="Ma J."/>
        </authorList>
    </citation>
    <scope>NUCLEOTIDE SEQUENCE [LARGE SCALE GENOMIC DNA]</scope>
    <source>
        <strain evidence="3">CGMCC 4.7367</strain>
    </source>
</reference>
<dbReference type="Proteomes" id="UP000605568">
    <property type="component" value="Unassembled WGS sequence"/>
</dbReference>
<protein>
    <submittedName>
        <fullName evidence="2">Uncharacterized protein</fullName>
    </submittedName>
</protein>